<dbReference type="AlphaFoldDB" id="A0A939KHZ6"/>
<proteinExistence type="inferred from homology"/>
<keyword evidence="9" id="KW-1185">Reference proteome</keyword>
<feature type="site" description="Important for catalytic activity" evidence="7">
    <location>
        <position position="224"/>
    </location>
</feature>
<dbReference type="InterPro" id="IPR003770">
    <property type="entry name" value="MLTG-like"/>
</dbReference>
<comment type="caution">
    <text evidence="8">The sequence shown here is derived from an EMBL/GenBank/DDBJ whole genome shotgun (WGS) entry which is preliminary data.</text>
</comment>
<dbReference type="GO" id="GO:0071555">
    <property type="term" value="P:cell wall organization"/>
    <property type="evidence" value="ECO:0007669"/>
    <property type="project" value="UniProtKB-KW"/>
</dbReference>
<sequence>MKKFLIFLLILVLVLGGAALYGWNYYNDVGERPLTTDEEIIEITVEPNDNFSRLITRLGEEGLVRNVLLTRIYFRMNPMETALKPGTFEVNAKGTLHEIITELNEGEDIYEVTVVIPEGLSIDQMGEVFEEKGLFTKEEFIEATRSYIVPSWLENIEERRHVLEGFLAPATYKLKIGQTPGYVVDVMYKAFVNRMYGVIEELGENLPTSEWNEIVTIASMIEREAANTAEMPRVSSVIYNRLTKGQKLQIDATVVYALGLTSKDKVTLDDLKVESPFNTYHVSSLPIGPISNPGAAAIRAALKPENTEYFYYVLDPSIGEHFFTDDYNVFLQKKNEFAGE</sequence>
<evidence type="ECO:0000256" key="3">
    <source>
        <dbReference type="ARBA" id="ARBA00022989"/>
    </source>
</evidence>
<keyword evidence="3 7" id="KW-1133">Transmembrane helix</keyword>
<keyword evidence="2 7" id="KW-0812">Transmembrane</keyword>
<evidence type="ECO:0000256" key="6">
    <source>
        <dbReference type="ARBA" id="ARBA00023316"/>
    </source>
</evidence>
<dbReference type="EC" id="4.2.2.29" evidence="7"/>
<dbReference type="Gene3D" id="3.30.1490.480">
    <property type="entry name" value="Endolytic murein transglycosylase"/>
    <property type="match status" value="1"/>
</dbReference>
<protein>
    <recommendedName>
        <fullName evidence="7">Endolytic murein transglycosylase</fullName>
        <ecNumber evidence="7">4.2.2.29</ecNumber>
    </recommendedName>
    <alternativeName>
        <fullName evidence="7">Peptidoglycan lytic transglycosylase</fullName>
    </alternativeName>
    <alternativeName>
        <fullName evidence="7">Peptidoglycan polymerization terminase</fullName>
    </alternativeName>
</protein>
<organism evidence="8 9">
    <name type="scientific">Proteiniclasticum aestuarii</name>
    <dbReference type="NCBI Taxonomy" id="2817862"/>
    <lineage>
        <taxon>Bacteria</taxon>
        <taxon>Bacillati</taxon>
        <taxon>Bacillota</taxon>
        <taxon>Clostridia</taxon>
        <taxon>Eubacteriales</taxon>
        <taxon>Clostridiaceae</taxon>
        <taxon>Proteiniclasticum</taxon>
    </lineage>
</organism>
<dbReference type="EMBL" id="JAFNJU010000001">
    <property type="protein sequence ID" value="MBO1263623.1"/>
    <property type="molecule type" value="Genomic_DNA"/>
</dbReference>
<dbReference type="CDD" id="cd08010">
    <property type="entry name" value="MltG_like"/>
    <property type="match status" value="1"/>
</dbReference>
<evidence type="ECO:0000313" key="9">
    <source>
        <dbReference type="Proteomes" id="UP000664218"/>
    </source>
</evidence>
<keyword evidence="1 7" id="KW-1003">Cell membrane</keyword>
<dbReference type="Pfam" id="PF02618">
    <property type="entry name" value="YceG"/>
    <property type="match status" value="1"/>
</dbReference>
<evidence type="ECO:0000256" key="1">
    <source>
        <dbReference type="ARBA" id="ARBA00022475"/>
    </source>
</evidence>
<dbReference type="HAMAP" id="MF_02065">
    <property type="entry name" value="MltG"/>
    <property type="match status" value="1"/>
</dbReference>
<dbReference type="PANTHER" id="PTHR30518:SF2">
    <property type="entry name" value="ENDOLYTIC MUREIN TRANSGLYCOSYLASE"/>
    <property type="match status" value="1"/>
</dbReference>
<keyword evidence="6 7" id="KW-0961">Cell wall biogenesis/degradation</keyword>
<accession>A0A939KHZ6</accession>
<dbReference type="GO" id="GO:0009252">
    <property type="term" value="P:peptidoglycan biosynthetic process"/>
    <property type="evidence" value="ECO:0007669"/>
    <property type="project" value="UniProtKB-UniRule"/>
</dbReference>
<dbReference type="GO" id="GO:0005886">
    <property type="term" value="C:plasma membrane"/>
    <property type="evidence" value="ECO:0007669"/>
    <property type="project" value="UniProtKB-UniRule"/>
</dbReference>
<dbReference type="RefSeq" id="WP_207598137.1">
    <property type="nucleotide sequence ID" value="NZ_JAFNJU010000001.1"/>
</dbReference>
<dbReference type="GO" id="GO:0008932">
    <property type="term" value="F:lytic endotransglycosylase activity"/>
    <property type="evidence" value="ECO:0007669"/>
    <property type="project" value="UniProtKB-UniRule"/>
</dbReference>
<evidence type="ECO:0000313" key="8">
    <source>
        <dbReference type="EMBL" id="MBO1263623.1"/>
    </source>
</evidence>
<comment type="function">
    <text evidence="7">Functions as a peptidoglycan terminase that cleaves nascent peptidoglycan strands endolytically to terminate their elongation.</text>
</comment>
<name>A0A939KHZ6_9CLOT</name>
<evidence type="ECO:0000256" key="5">
    <source>
        <dbReference type="ARBA" id="ARBA00023239"/>
    </source>
</evidence>
<comment type="catalytic activity">
    <reaction evidence="7">
        <text>a peptidoglycan chain = a peptidoglycan chain with N-acetyl-1,6-anhydromuramyl-[peptide] at the reducing end + a peptidoglycan chain with N-acetylglucosamine at the non-reducing end.</text>
        <dbReference type="EC" id="4.2.2.29"/>
    </reaction>
</comment>
<dbReference type="Proteomes" id="UP000664218">
    <property type="component" value="Unassembled WGS sequence"/>
</dbReference>
<evidence type="ECO:0000256" key="2">
    <source>
        <dbReference type="ARBA" id="ARBA00022692"/>
    </source>
</evidence>
<evidence type="ECO:0000256" key="7">
    <source>
        <dbReference type="HAMAP-Rule" id="MF_02065"/>
    </source>
</evidence>
<comment type="similarity">
    <text evidence="7">Belongs to the transglycosylase MltG family.</text>
</comment>
<dbReference type="PANTHER" id="PTHR30518">
    <property type="entry name" value="ENDOLYTIC MUREIN TRANSGLYCOSYLASE"/>
    <property type="match status" value="1"/>
</dbReference>
<keyword evidence="4 7" id="KW-0472">Membrane</keyword>
<reference evidence="8" key="1">
    <citation type="submission" date="2021-03" db="EMBL/GenBank/DDBJ databases">
        <title>Proteiniclasticum marinus sp. nov., isolated from tidal flat sediment.</title>
        <authorList>
            <person name="Namirimu T."/>
            <person name="Yang J.-A."/>
            <person name="Yang S.-H."/>
            <person name="Kim Y.-J."/>
            <person name="Kwon K.K."/>
        </authorList>
    </citation>
    <scope>NUCLEOTIDE SEQUENCE</scope>
    <source>
        <strain evidence="8">SCR006</strain>
    </source>
</reference>
<gene>
    <name evidence="7 8" type="primary">mltG</name>
    <name evidence="8" type="ORF">J3A84_01030</name>
</gene>
<keyword evidence="5 7" id="KW-0456">Lyase</keyword>
<evidence type="ECO:0000256" key="4">
    <source>
        <dbReference type="ARBA" id="ARBA00023136"/>
    </source>
</evidence>
<dbReference type="NCBIfam" id="TIGR00247">
    <property type="entry name" value="endolytic transglycosylase MltG"/>
    <property type="match status" value="1"/>
</dbReference>